<dbReference type="RefSeq" id="WP_204907227.1">
    <property type="nucleotide sequence ID" value="NZ_JACJKS010000020.1"/>
</dbReference>
<comment type="caution">
    <text evidence="2">The sequence shown here is derived from an EMBL/GenBank/DDBJ whole genome shotgun (WGS) entry which is preliminary data.</text>
</comment>
<dbReference type="SUPFAM" id="SSF51206">
    <property type="entry name" value="cAMP-binding domain-like"/>
    <property type="match status" value="1"/>
</dbReference>
<dbReference type="Gene3D" id="2.60.120.10">
    <property type="entry name" value="Jelly Rolls"/>
    <property type="match status" value="1"/>
</dbReference>
<feature type="domain" description="Cyclic nucleotide-binding" evidence="1">
    <location>
        <begin position="40"/>
        <end position="110"/>
    </location>
</feature>
<dbReference type="CDD" id="cd00038">
    <property type="entry name" value="CAP_ED"/>
    <property type="match status" value="1"/>
</dbReference>
<name>A0A938XEF3_9CLOT</name>
<dbReference type="SUPFAM" id="SSF46785">
    <property type="entry name" value="Winged helix' DNA-binding domain"/>
    <property type="match status" value="1"/>
</dbReference>
<dbReference type="InterPro" id="IPR000595">
    <property type="entry name" value="cNMP-bd_dom"/>
</dbReference>
<dbReference type="InterPro" id="IPR014710">
    <property type="entry name" value="RmlC-like_jellyroll"/>
</dbReference>
<dbReference type="PROSITE" id="PS50042">
    <property type="entry name" value="CNMP_BINDING_3"/>
    <property type="match status" value="1"/>
</dbReference>
<dbReference type="AlphaFoldDB" id="A0A938XEF3"/>
<proteinExistence type="predicted"/>
<evidence type="ECO:0000313" key="3">
    <source>
        <dbReference type="Proteomes" id="UP000705508"/>
    </source>
</evidence>
<dbReference type="Pfam" id="PF00027">
    <property type="entry name" value="cNMP_binding"/>
    <property type="match status" value="1"/>
</dbReference>
<evidence type="ECO:0000259" key="1">
    <source>
        <dbReference type="PROSITE" id="PS50042"/>
    </source>
</evidence>
<dbReference type="InterPro" id="IPR018490">
    <property type="entry name" value="cNMP-bd_dom_sf"/>
</dbReference>
<organism evidence="2 3">
    <name type="scientific">Mordavella massiliensis</name>
    <dbReference type="NCBI Taxonomy" id="1871024"/>
    <lineage>
        <taxon>Bacteria</taxon>
        <taxon>Bacillati</taxon>
        <taxon>Bacillota</taxon>
        <taxon>Clostridia</taxon>
        <taxon>Eubacteriales</taxon>
        <taxon>Clostridiaceae</taxon>
        <taxon>Mordavella</taxon>
    </lineage>
</organism>
<dbReference type="InterPro" id="IPR036388">
    <property type="entry name" value="WH-like_DNA-bd_sf"/>
</dbReference>
<dbReference type="Proteomes" id="UP000705508">
    <property type="component" value="Unassembled WGS sequence"/>
</dbReference>
<reference evidence="2" key="2">
    <citation type="journal article" date="2021" name="Sci. Rep.">
        <title>The distribution of antibiotic resistance genes in chicken gut microbiota commensals.</title>
        <authorList>
            <person name="Juricova H."/>
            <person name="Matiasovicova J."/>
            <person name="Kubasova T."/>
            <person name="Cejkova D."/>
            <person name="Rychlik I."/>
        </authorList>
    </citation>
    <scope>NUCLEOTIDE SEQUENCE</scope>
    <source>
        <strain evidence="2">An582</strain>
    </source>
</reference>
<evidence type="ECO:0000313" key="2">
    <source>
        <dbReference type="EMBL" id="MBM6949228.1"/>
    </source>
</evidence>
<reference evidence="2" key="1">
    <citation type="submission" date="2020-08" db="EMBL/GenBank/DDBJ databases">
        <authorList>
            <person name="Cejkova D."/>
            <person name="Kubasova T."/>
            <person name="Jahodarova E."/>
            <person name="Rychlik I."/>
        </authorList>
    </citation>
    <scope>NUCLEOTIDE SEQUENCE</scope>
    <source>
        <strain evidence="2">An582</strain>
    </source>
</reference>
<gene>
    <name evidence="2" type="ORF">H6A20_11285</name>
</gene>
<protein>
    <submittedName>
        <fullName evidence="2">Crp/Fnr family transcriptional regulator</fullName>
    </submittedName>
</protein>
<accession>A0A938XEF3</accession>
<dbReference type="EMBL" id="JACJKS010000020">
    <property type="protein sequence ID" value="MBM6949228.1"/>
    <property type="molecule type" value="Genomic_DNA"/>
</dbReference>
<dbReference type="InterPro" id="IPR036390">
    <property type="entry name" value="WH_DNA-bd_sf"/>
</dbReference>
<dbReference type="Gene3D" id="1.10.10.10">
    <property type="entry name" value="Winged helix-like DNA-binding domain superfamily/Winged helix DNA-binding domain"/>
    <property type="match status" value="1"/>
</dbReference>
<sequence>MDLQGLWEKYREETVFNYSVLPEHLKKHGEHLVVEPQTLIVSRGEFPGSIYFILDGVAAGVREYADGNEYSYFQLDRQNGNIGLLEIFARKESYIATIVSITRVEMVRIDAALIYEAAMQDVSLLRRCTALLADDLYKRSGNDGILYYFQGIDRVRYYLTSYYERHQAEAEKGKVTVHAEYQDIASSIGVSVRTVGRNLQKLKETGEIGSWHKKTTVSQEQYRQMLENLYL</sequence>